<proteinExistence type="predicted"/>
<evidence type="ECO:0000256" key="2">
    <source>
        <dbReference type="ARBA" id="ARBA00022692"/>
    </source>
</evidence>
<feature type="non-terminal residue" evidence="7">
    <location>
        <position position="334"/>
    </location>
</feature>
<keyword evidence="2" id="KW-0812">Transmembrane</keyword>
<evidence type="ECO:0000313" key="8">
    <source>
        <dbReference type="Proteomes" id="UP000827092"/>
    </source>
</evidence>
<evidence type="ECO:0000313" key="7">
    <source>
        <dbReference type="EMBL" id="KAG8183695.1"/>
    </source>
</evidence>
<comment type="caution">
    <text evidence="7">The sequence shown here is derived from an EMBL/GenBank/DDBJ whole genome shotgun (WGS) entry which is preliminary data.</text>
</comment>
<evidence type="ECO:0000256" key="5">
    <source>
        <dbReference type="ARBA" id="ARBA00023180"/>
    </source>
</evidence>
<keyword evidence="4" id="KW-0472">Membrane</keyword>
<dbReference type="Gene3D" id="3.40.50.2300">
    <property type="match status" value="2"/>
</dbReference>
<feature type="domain" description="Receptor ligand binding region" evidence="6">
    <location>
        <begin position="12"/>
        <end position="300"/>
    </location>
</feature>
<dbReference type="InterPro" id="IPR050726">
    <property type="entry name" value="mGluR"/>
</dbReference>
<dbReference type="InterPro" id="IPR028082">
    <property type="entry name" value="Peripla_BP_I"/>
</dbReference>
<accession>A0AAV6UJK2</accession>
<dbReference type="SUPFAM" id="SSF53822">
    <property type="entry name" value="Periplasmic binding protein-like I"/>
    <property type="match status" value="1"/>
</dbReference>
<evidence type="ECO:0000256" key="4">
    <source>
        <dbReference type="ARBA" id="ARBA00023136"/>
    </source>
</evidence>
<gene>
    <name evidence="7" type="ORF">JTE90_014671</name>
</gene>
<keyword evidence="8" id="KW-1185">Reference proteome</keyword>
<evidence type="ECO:0000256" key="3">
    <source>
        <dbReference type="ARBA" id="ARBA00022989"/>
    </source>
</evidence>
<dbReference type="PANTHER" id="PTHR24060">
    <property type="entry name" value="METABOTROPIC GLUTAMATE RECEPTOR"/>
    <property type="match status" value="1"/>
</dbReference>
<keyword evidence="3" id="KW-1133">Transmembrane helix</keyword>
<reference evidence="7 8" key="1">
    <citation type="journal article" date="2022" name="Nat. Ecol. Evol.">
        <title>A masculinizing supergene underlies an exaggerated male reproductive morph in a spider.</title>
        <authorList>
            <person name="Hendrickx F."/>
            <person name="De Corte Z."/>
            <person name="Sonet G."/>
            <person name="Van Belleghem S.M."/>
            <person name="Kostlbacher S."/>
            <person name="Vangestel C."/>
        </authorList>
    </citation>
    <scope>NUCLEOTIDE SEQUENCE [LARGE SCALE GENOMIC DNA]</scope>
    <source>
        <strain evidence="7">W744_W776</strain>
    </source>
</reference>
<protein>
    <recommendedName>
        <fullName evidence="6">Receptor ligand binding region domain-containing protein</fullName>
    </recommendedName>
</protein>
<dbReference type="Proteomes" id="UP000827092">
    <property type="component" value="Unassembled WGS sequence"/>
</dbReference>
<dbReference type="AlphaFoldDB" id="A0AAV6UJK2"/>
<evidence type="ECO:0000259" key="6">
    <source>
        <dbReference type="Pfam" id="PF01094"/>
    </source>
</evidence>
<dbReference type="InterPro" id="IPR001828">
    <property type="entry name" value="ANF_lig-bd_rcpt"/>
</dbReference>
<sequence>MVVFYLKHTFMKCSDSRVSDKTFYKTFARTNPSDKLVVRSLLVLLKYYRWSKFSIISEGNNPYMSIAQNLEKQVSNNTNFTINHNGIKYFPNQYICCEDKQKCCRDIFSDVVDETYKSTRVYVFFGRLADLIELMTKLQMRKLLDNGEYVIIYIDLEAYSESTAYRYFWRMDMRQHLVDTTLKAAGSLLVIVPTPPQAAGYAEFEENVRKYNFEEPFSFPNKLPYPKHITEFAAYLYDSVILYAEALAKTLDEDGDPRNGTNIIQKIISRGMYQSVTGAWMHIDDNGDVEGNYTVLALQPTPPNLTLKGLGGERLSHLMLPMAQFQYDEETGEP</sequence>
<organism evidence="7 8">
    <name type="scientific">Oedothorax gibbosus</name>
    <dbReference type="NCBI Taxonomy" id="931172"/>
    <lineage>
        <taxon>Eukaryota</taxon>
        <taxon>Metazoa</taxon>
        <taxon>Ecdysozoa</taxon>
        <taxon>Arthropoda</taxon>
        <taxon>Chelicerata</taxon>
        <taxon>Arachnida</taxon>
        <taxon>Araneae</taxon>
        <taxon>Araneomorphae</taxon>
        <taxon>Entelegynae</taxon>
        <taxon>Araneoidea</taxon>
        <taxon>Linyphiidae</taxon>
        <taxon>Erigoninae</taxon>
        <taxon>Oedothorax</taxon>
    </lineage>
</organism>
<comment type="subcellular location">
    <subcellularLocation>
        <location evidence="1">Membrane</location>
    </subcellularLocation>
</comment>
<name>A0AAV6UJK2_9ARAC</name>
<evidence type="ECO:0000256" key="1">
    <source>
        <dbReference type="ARBA" id="ARBA00004370"/>
    </source>
</evidence>
<dbReference type="Pfam" id="PF01094">
    <property type="entry name" value="ANF_receptor"/>
    <property type="match status" value="1"/>
</dbReference>
<dbReference type="EMBL" id="JAFNEN010000409">
    <property type="protein sequence ID" value="KAG8183695.1"/>
    <property type="molecule type" value="Genomic_DNA"/>
</dbReference>
<keyword evidence="5" id="KW-0325">Glycoprotein</keyword>
<dbReference type="GO" id="GO:0016020">
    <property type="term" value="C:membrane"/>
    <property type="evidence" value="ECO:0007669"/>
    <property type="project" value="UniProtKB-SubCell"/>
</dbReference>